<evidence type="ECO:0000256" key="6">
    <source>
        <dbReference type="RuleBase" id="RU003880"/>
    </source>
</evidence>
<evidence type="ECO:0000256" key="5">
    <source>
        <dbReference type="ARBA" id="ARBA00023284"/>
    </source>
</evidence>
<dbReference type="InterPro" id="IPR008255">
    <property type="entry name" value="Pyr_nucl-diS_OxRdtase_2_AS"/>
</dbReference>
<comment type="subunit">
    <text evidence="6">Homodimer.</text>
</comment>
<sequence length="320" mass="34630">MDKNFDVIIIGSGPAGLTAAIYCTRAVLSTLVLAGTSWGGQLMLTTEVENFPGFPRGVMGPELMQKMREQAERFGAEILNVDAETADFGKVNALGQGEFKATGEGKTYQSRSVIIATGAQAQWLGLPSEQRLIGRGVSSCAPCDAPFFKEKNVIVVGGGDAAMEEALVLTKFAREVSIVHRRDAFRASQIMQQKVLNNPKIKVIWNSEVTEILGEEKVKGVRLKDMVGGGIREIGVDGVFVAVGHKPSTSIFQGQVELDEKGYVKVFDHTKTSVEGVFVAGDVHDHHYRQAVTAAAFGCMAAMDLEKMLREMNFASTIQK</sequence>
<keyword evidence="7" id="KW-0521">NADP</keyword>
<dbReference type="Pfam" id="PF07992">
    <property type="entry name" value="Pyr_redox_2"/>
    <property type="match status" value="1"/>
</dbReference>
<dbReference type="InterPro" id="IPR005982">
    <property type="entry name" value="Thioredox_Rdtase"/>
</dbReference>
<evidence type="ECO:0000256" key="7">
    <source>
        <dbReference type="RuleBase" id="RU003881"/>
    </source>
</evidence>
<protein>
    <recommendedName>
        <fullName evidence="6">Thioredoxin reductase</fullName>
        <ecNumber evidence="6">1.8.1.9</ecNumber>
    </recommendedName>
</protein>
<evidence type="ECO:0000313" key="10">
    <source>
        <dbReference type="Proteomes" id="UP000177967"/>
    </source>
</evidence>
<evidence type="ECO:0000256" key="4">
    <source>
        <dbReference type="ARBA" id="ARBA00023157"/>
    </source>
</evidence>
<dbReference type="STRING" id="1797513.A2782_02220"/>
<accession>A0A1G1V0D6</accession>
<evidence type="ECO:0000256" key="2">
    <source>
        <dbReference type="ARBA" id="ARBA00022827"/>
    </source>
</evidence>
<dbReference type="InterPro" id="IPR036188">
    <property type="entry name" value="FAD/NAD-bd_sf"/>
</dbReference>
<dbReference type="InterPro" id="IPR023753">
    <property type="entry name" value="FAD/NAD-binding_dom"/>
</dbReference>
<keyword evidence="3 6" id="KW-0560">Oxidoreductase</keyword>
<organism evidence="9 10">
    <name type="scientific">Candidatus Blackburnbacteria bacterium RIFCSPHIGHO2_01_FULL_43_15b</name>
    <dbReference type="NCBI Taxonomy" id="1797513"/>
    <lineage>
        <taxon>Bacteria</taxon>
        <taxon>Candidatus Blackburniibacteriota</taxon>
    </lineage>
</organism>
<keyword evidence="2 6" id="KW-0274">FAD</keyword>
<comment type="caution">
    <text evidence="9">The sequence shown here is derived from an EMBL/GenBank/DDBJ whole genome shotgun (WGS) entry which is preliminary data.</text>
</comment>
<dbReference type="PANTHER" id="PTHR48105">
    <property type="entry name" value="THIOREDOXIN REDUCTASE 1-RELATED-RELATED"/>
    <property type="match status" value="1"/>
</dbReference>
<dbReference type="EC" id="1.8.1.9" evidence="6"/>
<evidence type="ECO:0000256" key="3">
    <source>
        <dbReference type="ARBA" id="ARBA00023002"/>
    </source>
</evidence>
<dbReference type="GO" id="GO:0005737">
    <property type="term" value="C:cytoplasm"/>
    <property type="evidence" value="ECO:0007669"/>
    <property type="project" value="InterPro"/>
</dbReference>
<keyword evidence="1 6" id="KW-0285">Flavoprotein</keyword>
<gene>
    <name evidence="9" type="ORF">A2782_02220</name>
</gene>
<dbReference type="Gene3D" id="3.50.50.60">
    <property type="entry name" value="FAD/NAD(P)-binding domain"/>
    <property type="match status" value="2"/>
</dbReference>
<keyword evidence="4" id="KW-1015">Disulfide bond</keyword>
<feature type="domain" description="FAD/NAD(P)-binding" evidence="8">
    <location>
        <begin position="5"/>
        <end position="296"/>
    </location>
</feature>
<dbReference type="SUPFAM" id="SSF51905">
    <property type="entry name" value="FAD/NAD(P)-binding domain"/>
    <property type="match status" value="1"/>
</dbReference>
<dbReference type="EMBL" id="MHBW01000020">
    <property type="protein sequence ID" value="OGY08781.1"/>
    <property type="molecule type" value="Genomic_DNA"/>
</dbReference>
<dbReference type="NCBIfam" id="TIGR01292">
    <property type="entry name" value="TRX_reduct"/>
    <property type="match status" value="1"/>
</dbReference>
<dbReference type="GO" id="GO:0019430">
    <property type="term" value="P:removal of superoxide radicals"/>
    <property type="evidence" value="ECO:0007669"/>
    <property type="project" value="UniProtKB-UniRule"/>
</dbReference>
<dbReference type="GO" id="GO:0004791">
    <property type="term" value="F:thioredoxin-disulfide reductase (NADPH) activity"/>
    <property type="evidence" value="ECO:0007669"/>
    <property type="project" value="UniProtKB-UniRule"/>
</dbReference>
<dbReference type="PRINTS" id="PR00368">
    <property type="entry name" value="FADPNR"/>
</dbReference>
<name>A0A1G1V0D6_9BACT</name>
<dbReference type="InterPro" id="IPR050097">
    <property type="entry name" value="Ferredoxin-NADP_redctase_2"/>
</dbReference>
<evidence type="ECO:0000256" key="1">
    <source>
        <dbReference type="ARBA" id="ARBA00022630"/>
    </source>
</evidence>
<dbReference type="PRINTS" id="PR00469">
    <property type="entry name" value="PNDRDTASEII"/>
</dbReference>
<dbReference type="AlphaFoldDB" id="A0A1G1V0D6"/>
<proteinExistence type="inferred from homology"/>
<dbReference type="PROSITE" id="PS00573">
    <property type="entry name" value="PYRIDINE_REDOX_2"/>
    <property type="match status" value="1"/>
</dbReference>
<comment type="similarity">
    <text evidence="6">Belongs to the class-II pyridine nucleotide-disulfide oxidoreductase family.</text>
</comment>
<reference evidence="9 10" key="1">
    <citation type="journal article" date="2016" name="Nat. Commun.">
        <title>Thousands of microbial genomes shed light on interconnected biogeochemical processes in an aquifer system.</title>
        <authorList>
            <person name="Anantharaman K."/>
            <person name="Brown C.T."/>
            <person name="Hug L.A."/>
            <person name="Sharon I."/>
            <person name="Castelle C.J."/>
            <person name="Probst A.J."/>
            <person name="Thomas B.C."/>
            <person name="Singh A."/>
            <person name="Wilkins M.J."/>
            <person name="Karaoz U."/>
            <person name="Brodie E.L."/>
            <person name="Williams K.H."/>
            <person name="Hubbard S.S."/>
            <person name="Banfield J.F."/>
        </authorList>
    </citation>
    <scope>NUCLEOTIDE SEQUENCE [LARGE SCALE GENOMIC DNA]</scope>
</reference>
<keyword evidence="5 6" id="KW-0676">Redox-active center</keyword>
<comment type="cofactor">
    <cofactor evidence="7">
        <name>FAD</name>
        <dbReference type="ChEBI" id="CHEBI:57692"/>
    </cofactor>
    <text evidence="7">Binds 1 FAD per subunit.</text>
</comment>
<evidence type="ECO:0000259" key="8">
    <source>
        <dbReference type="Pfam" id="PF07992"/>
    </source>
</evidence>
<evidence type="ECO:0000313" key="9">
    <source>
        <dbReference type="EMBL" id="OGY08781.1"/>
    </source>
</evidence>
<dbReference type="Proteomes" id="UP000177967">
    <property type="component" value="Unassembled WGS sequence"/>
</dbReference>
<comment type="catalytic activity">
    <reaction evidence="6">
        <text>[thioredoxin]-dithiol + NADP(+) = [thioredoxin]-disulfide + NADPH + H(+)</text>
        <dbReference type="Rhea" id="RHEA:20345"/>
        <dbReference type="Rhea" id="RHEA-COMP:10698"/>
        <dbReference type="Rhea" id="RHEA-COMP:10700"/>
        <dbReference type="ChEBI" id="CHEBI:15378"/>
        <dbReference type="ChEBI" id="CHEBI:29950"/>
        <dbReference type="ChEBI" id="CHEBI:50058"/>
        <dbReference type="ChEBI" id="CHEBI:57783"/>
        <dbReference type="ChEBI" id="CHEBI:58349"/>
        <dbReference type="EC" id="1.8.1.9"/>
    </reaction>
</comment>